<dbReference type="AlphaFoldDB" id="A0A806KL33"/>
<dbReference type="InterPro" id="IPR011047">
    <property type="entry name" value="Quinoprotein_ADH-like_sf"/>
</dbReference>
<dbReference type="PANTHER" id="PTHR34512">
    <property type="entry name" value="CELL SURFACE PROTEIN"/>
    <property type="match status" value="1"/>
</dbReference>
<accession>A0A806KL33</accession>
<dbReference type="PANTHER" id="PTHR34512:SF30">
    <property type="entry name" value="OUTER MEMBRANE PROTEIN ASSEMBLY FACTOR BAMB"/>
    <property type="match status" value="1"/>
</dbReference>
<dbReference type="SUPFAM" id="SSF50998">
    <property type="entry name" value="Quinoprotein alcohol dehydrogenase-like"/>
    <property type="match status" value="2"/>
</dbReference>
<dbReference type="GO" id="GO:0016301">
    <property type="term" value="F:kinase activity"/>
    <property type="evidence" value="ECO:0007669"/>
    <property type="project" value="UniProtKB-KW"/>
</dbReference>
<dbReference type="EMBL" id="JQ844193">
    <property type="protein sequence ID" value="AGS52431.1"/>
    <property type="molecule type" value="Genomic_DNA"/>
</dbReference>
<name>A0A806KL33_9BACT</name>
<reference evidence="2" key="1">
    <citation type="submission" date="2012-03" db="EMBL/GenBank/DDBJ databases">
        <title>Functional metagenomics reveals considerable lignocellulase gene clusters in the gut microbiome of a wood-feeding higher termite.</title>
        <authorList>
            <person name="Liu N."/>
        </authorList>
    </citation>
    <scope>NUCLEOTIDE SEQUENCE</scope>
</reference>
<feature type="domain" description="Pyrrolo-quinoline quinone repeat" evidence="1">
    <location>
        <begin position="268"/>
        <end position="360"/>
    </location>
</feature>
<organism evidence="2">
    <name type="scientific">uncultured bacterium contig00100</name>
    <dbReference type="NCBI Taxonomy" id="1181567"/>
    <lineage>
        <taxon>Bacteria</taxon>
        <taxon>environmental samples</taxon>
    </lineage>
</organism>
<keyword evidence="2" id="KW-0808">Transferase</keyword>
<dbReference type="SMART" id="SM00564">
    <property type="entry name" value="PQQ"/>
    <property type="match status" value="5"/>
</dbReference>
<sequence>MGIKWKINLQHHTEEILALNPPVVIKDTIYFGSEDGNFYALDVESGYMRWVFKSGAEINSIPSADKEKVYFGSKDGNLYALSLKDGNPAWKYQTFSQINSQVQRYGDHIIFVGDADAIYFLNPQGQEQFYVNNPGWYHYTFNIFDNILYFGTGPRVENVGPFDINRREFLWFLPYEDLSASWYSVVAIKGDNLYMGTGNGYGGMELGYYAFNRHTGRKVWEQHIEGVFDRSWDYYMIWELFVGYVELLDFMAPAIWKNLVIFTGGDMVARAFDAKTGSLRWERAFDMPISSSPTIAGDKAYFGILGDTELNIPALLVCISVRDGKLLWQMEIEGSLLSAPVIAGKRIIFGTSKNVFYVLEQVF</sequence>
<dbReference type="Gene3D" id="2.130.10.10">
    <property type="entry name" value="YVTN repeat-like/Quinoprotein amine dehydrogenase"/>
    <property type="match status" value="2"/>
</dbReference>
<dbReference type="InterPro" id="IPR015943">
    <property type="entry name" value="WD40/YVTN_repeat-like_dom_sf"/>
</dbReference>
<feature type="domain" description="Pyrrolo-quinoline quinone repeat" evidence="1">
    <location>
        <begin position="5"/>
        <end position="96"/>
    </location>
</feature>
<evidence type="ECO:0000259" key="1">
    <source>
        <dbReference type="Pfam" id="PF13360"/>
    </source>
</evidence>
<evidence type="ECO:0000313" key="2">
    <source>
        <dbReference type="EMBL" id="AGS52431.1"/>
    </source>
</evidence>
<proteinExistence type="predicted"/>
<protein>
    <submittedName>
        <fullName evidence="2">Protein kinase</fullName>
    </submittedName>
</protein>
<dbReference type="InterPro" id="IPR002372">
    <property type="entry name" value="PQQ_rpt_dom"/>
</dbReference>
<dbReference type="InterPro" id="IPR018391">
    <property type="entry name" value="PQQ_b-propeller_rpt"/>
</dbReference>
<dbReference type="Pfam" id="PF13360">
    <property type="entry name" value="PQQ_2"/>
    <property type="match status" value="2"/>
</dbReference>
<keyword evidence="2" id="KW-0418">Kinase</keyword>